<evidence type="ECO:0000313" key="2">
    <source>
        <dbReference type="EMBL" id="CAG9792315.1"/>
    </source>
</evidence>
<reference evidence="2" key="2">
    <citation type="submission" date="2022-10" db="EMBL/GenBank/DDBJ databases">
        <authorList>
            <consortium name="ENA_rothamsted_submissions"/>
            <consortium name="culmorum"/>
            <person name="King R."/>
        </authorList>
    </citation>
    <scope>NUCLEOTIDE SEQUENCE</scope>
</reference>
<protein>
    <submittedName>
        <fullName evidence="2">Uncharacterized protein</fullName>
    </submittedName>
</protein>
<evidence type="ECO:0000256" key="1">
    <source>
        <dbReference type="SAM" id="Phobius"/>
    </source>
</evidence>
<organism evidence="2 3">
    <name type="scientific">Diatraea saccharalis</name>
    <name type="common">sugarcane borer</name>
    <dbReference type="NCBI Taxonomy" id="40085"/>
    <lineage>
        <taxon>Eukaryota</taxon>
        <taxon>Metazoa</taxon>
        <taxon>Ecdysozoa</taxon>
        <taxon>Arthropoda</taxon>
        <taxon>Hexapoda</taxon>
        <taxon>Insecta</taxon>
        <taxon>Pterygota</taxon>
        <taxon>Neoptera</taxon>
        <taxon>Endopterygota</taxon>
        <taxon>Lepidoptera</taxon>
        <taxon>Glossata</taxon>
        <taxon>Ditrysia</taxon>
        <taxon>Pyraloidea</taxon>
        <taxon>Crambidae</taxon>
        <taxon>Crambinae</taxon>
        <taxon>Diatraea</taxon>
    </lineage>
</organism>
<evidence type="ECO:0000313" key="3">
    <source>
        <dbReference type="Proteomes" id="UP001153714"/>
    </source>
</evidence>
<feature type="transmembrane region" description="Helical" evidence="1">
    <location>
        <begin position="6"/>
        <end position="26"/>
    </location>
</feature>
<keyword evidence="1" id="KW-0472">Membrane</keyword>
<keyword evidence="3" id="KW-1185">Reference proteome</keyword>
<keyword evidence="1" id="KW-0812">Transmembrane</keyword>
<gene>
    <name evidence="2" type="ORF">DIATSA_LOCUS9861</name>
</gene>
<proteinExistence type="predicted"/>
<sequence>MQSYINNVIFILFTFAVSRVIDKLYLLKFNTYLRISQKKKTMLEVKKKRRQYCAEYIKFGFIENPTNPSSPLCLLCLKTFSNEMKIYFSNKLIISTFESTKKNSFPLTTCSGPLLDDKKNKRKKVTSNDIYINHVITKKKCMTSS</sequence>
<keyword evidence="1" id="KW-1133">Transmembrane helix</keyword>
<dbReference type="AlphaFoldDB" id="A0A9N9R9N0"/>
<dbReference type="OrthoDB" id="1101576at2759"/>
<dbReference type="EMBL" id="OU893335">
    <property type="protein sequence ID" value="CAG9792315.1"/>
    <property type="molecule type" value="Genomic_DNA"/>
</dbReference>
<name>A0A9N9R9N0_9NEOP</name>
<reference evidence="2" key="1">
    <citation type="submission" date="2021-12" db="EMBL/GenBank/DDBJ databases">
        <authorList>
            <person name="King R."/>
        </authorList>
    </citation>
    <scope>NUCLEOTIDE SEQUENCE</scope>
</reference>
<dbReference type="Proteomes" id="UP001153714">
    <property type="component" value="Chromosome 4"/>
</dbReference>
<accession>A0A9N9R9N0</accession>